<accession>A0AC35GWV1</accession>
<evidence type="ECO:0000313" key="1">
    <source>
        <dbReference type="Proteomes" id="UP000887580"/>
    </source>
</evidence>
<evidence type="ECO:0000313" key="2">
    <source>
        <dbReference type="WBParaSite" id="PS1159_v2.g9303.t1"/>
    </source>
</evidence>
<protein>
    <submittedName>
        <fullName evidence="2">Katanin p60 ATPase-containing subunit A1</fullName>
    </submittedName>
</protein>
<name>A0AC35GWV1_9BILA</name>
<reference evidence="2" key="1">
    <citation type="submission" date="2022-11" db="UniProtKB">
        <authorList>
            <consortium name="WormBaseParasite"/>
        </authorList>
    </citation>
    <scope>IDENTIFICATION</scope>
</reference>
<dbReference type="WBParaSite" id="PS1159_v2.g9303.t1">
    <property type="protein sequence ID" value="PS1159_v2.g9303.t1"/>
    <property type="gene ID" value="PS1159_v2.g9303"/>
</dbReference>
<sequence>MGVKRRQKRRSKEMEEAVKAWNQARNFAEMGKYNTSILSYESLTNKLGPLIQRERDLETRNQFVEMKNLIRLELEALKDTSHELSELKLDNNFGVADTPPSDPEVWAAPLPSRTSIGHHPQQQRQLSANKKPAVPKAASGRLNQKQPEPIKKRAPSKSVSVPMSYSTVAVPTPKIQEYSEETSENLDEDGDTKEFDSTGWDSELVEMIKRDVLQRSPSIRWSDISGLDEVKRLLTEAVILPATIPQFFRGIRRAWKGILMLGPPGTGKTMLAKAVATECNTTFFSVSSSTLTSKWRGDSEKLVKLLFLMARFYAPSVIFIDEIDSIASQRGSDNEHEASRRVKSELLIQMDGCTEENEKPVLVLAATNYPESLDDALLRRLEKRIYIGLPDKEARIKLLQLAFSELKVAADLDFDVLGDQLHGYSGADIANVCRDASMMPLRDHLRTLTIDDYKELDVTKFDLPIEMHHMVAAIKKISPSVTPDDITKYLSWIQKYGAE</sequence>
<dbReference type="Proteomes" id="UP000887580">
    <property type="component" value="Unplaced"/>
</dbReference>
<proteinExistence type="predicted"/>
<organism evidence="1 2">
    <name type="scientific">Panagrolaimus sp. PS1159</name>
    <dbReference type="NCBI Taxonomy" id="55785"/>
    <lineage>
        <taxon>Eukaryota</taxon>
        <taxon>Metazoa</taxon>
        <taxon>Ecdysozoa</taxon>
        <taxon>Nematoda</taxon>
        <taxon>Chromadorea</taxon>
        <taxon>Rhabditida</taxon>
        <taxon>Tylenchina</taxon>
        <taxon>Panagrolaimomorpha</taxon>
        <taxon>Panagrolaimoidea</taxon>
        <taxon>Panagrolaimidae</taxon>
        <taxon>Panagrolaimus</taxon>
    </lineage>
</organism>